<gene>
    <name evidence="1" type="ORF">BDV35DRAFT_366204</name>
</gene>
<dbReference type="Proteomes" id="UP000325434">
    <property type="component" value="Unassembled WGS sequence"/>
</dbReference>
<dbReference type="InterPro" id="IPR046341">
    <property type="entry name" value="SET_dom_sf"/>
</dbReference>
<protein>
    <recommendedName>
        <fullName evidence="2">Post-SET domain-containing protein</fullName>
    </recommendedName>
</protein>
<evidence type="ECO:0008006" key="2">
    <source>
        <dbReference type="Google" id="ProtNLM"/>
    </source>
</evidence>
<evidence type="ECO:0000313" key="1">
    <source>
        <dbReference type="EMBL" id="KAB8242433.1"/>
    </source>
</evidence>
<sequence length="63" mass="7027">MTRFEVRVSDDRPLTVGDELTFFYPSTEWTMVQPFQCGCGAGLRRCLGRVAGASQIDSLGLRK</sequence>
<proteinExistence type="predicted"/>
<dbReference type="SUPFAM" id="SSF82199">
    <property type="entry name" value="SET domain"/>
    <property type="match status" value="1"/>
</dbReference>
<dbReference type="AlphaFoldDB" id="A0A5N6GPR1"/>
<dbReference type="EMBL" id="ML734663">
    <property type="protein sequence ID" value="KAB8242433.1"/>
    <property type="molecule type" value="Genomic_DNA"/>
</dbReference>
<accession>A0A5N6GPR1</accession>
<name>A0A5N6GPR1_ASPFL</name>
<dbReference type="VEuPathDB" id="FungiDB:F9C07_2057956"/>
<reference evidence="1" key="1">
    <citation type="submission" date="2019-04" db="EMBL/GenBank/DDBJ databases">
        <title>Friends and foes A comparative genomics study of 23 Aspergillus species from section Flavi.</title>
        <authorList>
            <consortium name="DOE Joint Genome Institute"/>
            <person name="Kjaerbolling I."/>
            <person name="Vesth T."/>
            <person name="Frisvad J.C."/>
            <person name="Nybo J.L."/>
            <person name="Theobald S."/>
            <person name="Kildgaard S."/>
            <person name="Isbrandt T."/>
            <person name="Kuo A."/>
            <person name="Sato A."/>
            <person name="Lyhne E.K."/>
            <person name="Kogle M.E."/>
            <person name="Wiebenga A."/>
            <person name="Kun R.S."/>
            <person name="Lubbers R.J."/>
            <person name="Makela M.R."/>
            <person name="Barry K."/>
            <person name="Chovatia M."/>
            <person name="Clum A."/>
            <person name="Daum C."/>
            <person name="Haridas S."/>
            <person name="He G."/>
            <person name="LaButti K."/>
            <person name="Lipzen A."/>
            <person name="Mondo S."/>
            <person name="Riley R."/>
            <person name="Salamov A."/>
            <person name="Simmons B.A."/>
            <person name="Magnuson J.K."/>
            <person name="Henrissat B."/>
            <person name="Mortensen U.H."/>
            <person name="Larsen T.O."/>
            <person name="Devries R.P."/>
            <person name="Grigoriev I.V."/>
            <person name="Machida M."/>
            <person name="Baker S.E."/>
            <person name="Andersen M.R."/>
        </authorList>
    </citation>
    <scope>NUCLEOTIDE SEQUENCE [LARGE SCALE GENOMIC DNA]</scope>
    <source>
        <strain evidence="1">CBS 121.62</strain>
    </source>
</reference>
<dbReference type="VEuPathDB" id="FungiDB:AFLA_005902"/>
<organism evidence="1">
    <name type="scientific">Aspergillus flavus</name>
    <dbReference type="NCBI Taxonomy" id="5059"/>
    <lineage>
        <taxon>Eukaryota</taxon>
        <taxon>Fungi</taxon>
        <taxon>Dikarya</taxon>
        <taxon>Ascomycota</taxon>
        <taxon>Pezizomycotina</taxon>
        <taxon>Eurotiomycetes</taxon>
        <taxon>Eurotiomycetidae</taxon>
        <taxon>Eurotiales</taxon>
        <taxon>Aspergillaceae</taxon>
        <taxon>Aspergillus</taxon>
        <taxon>Aspergillus subgen. Circumdati</taxon>
    </lineage>
</organism>